<keyword evidence="1" id="KW-0460">Magnesium</keyword>
<dbReference type="GO" id="GO:0008962">
    <property type="term" value="F:phosphatidylglycerophosphatase activity"/>
    <property type="evidence" value="ECO:0007669"/>
    <property type="project" value="UniProtKB-EC"/>
</dbReference>
<keyword evidence="1" id="KW-0997">Cell inner membrane</keyword>
<dbReference type="PANTHER" id="PTHR36305:SF1">
    <property type="entry name" value="PHOSPHATIDYLGLYCEROPHOSPHATASE A"/>
    <property type="match status" value="1"/>
</dbReference>
<feature type="transmembrane region" description="Helical" evidence="2">
    <location>
        <begin position="135"/>
        <end position="157"/>
    </location>
</feature>
<dbReference type="OrthoDB" id="9804091at2"/>
<evidence type="ECO:0000256" key="1">
    <source>
        <dbReference type="PIRNR" id="PIRNR006162"/>
    </source>
</evidence>
<feature type="transmembrane region" description="Helical" evidence="2">
    <location>
        <begin position="91"/>
        <end position="114"/>
    </location>
</feature>
<dbReference type="GO" id="GO:0005886">
    <property type="term" value="C:plasma membrane"/>
    <property type="evidence" value="ECO:0007669"/>
    <property type="project" value="UniProtKB-SubCell"/>
</dbReference>
<dbReference type="GO" id="GO:0006655">
    <property type="term" value="P:phosphatidylglycerol biosynthetic process"/>
    <property type="evidence" value="ECO:0007669"/>
    <property type="project" value="UniProtKB-UniPathway"/>
</dbReference>
<dbReference type="EC" id="3.1.3.27" evidence="1"/>
<keyword evidence="1" id="KW-1003">Cell membrane</keyword>
<dbReference type="InterPro" id="IPR007686">
    <property type="entry name" value="YutG/PgpA"/>
</dbReference>
<keyword evidence="5" id="KW-1185">Reference proteome</keyword>
<protein>
    <recommendedName>
        <fullName evidence="1">Phosphatidylglycerophosphatase A</fullName>
        <ecNumber evidence="1">3.1.3.27</ecNumber>
    </recommendedName>
    <alternativeName>
        <fullName evidence="1">Phosphatidylglycerolphosphate phosphatase A</fullName>
    </alternativeName>
</protein>
<dbReference type="GO" id="GO:0009395">
    <property type="term" value="P:phospholipid catabolic process"/>
    <property type="evidence" value="ECO:0007669"/>
    <property type="project" value="UniProtKB-KW"/>
</dbReference>
<keyword evidence="1" id="KW-1208">Phospholipid metabolism</keyword>
<dbReference type="CDD" id="cd06971">
    <property type="entry name" value="PgpA"/>
    <property type="match status" value="1"/>
</dbReference>
<dbReference type="EMBL" id="LAQL01000004">
    <property type="protein sequence ID" value="KLN61348.1"/>
    <property type="molecule type" value="Genomic_DNA"/>
</dbReference>
<feature type="domain" description="YutG/PgpA" evidence="3">
    <location>
        <begin position="14"/>
        <end position="153"/>
    </location>
</feature>
<comment type="pathway">
    <text evidence="1">Phospholipid metabolism; phosphatidylglycerol biosynthesis; phosphatidylglycerol from CDP-diacylglycerol: step 2/2.</text>
</comment>
<keyword evidence="1" id="KW-0378">Hydrolase</keyword>
<comment type="catalytic activity">
    <reaction evidence="1">
        <text>a 1,2-diacyl-sn-glycero-3-phospho-(1'-sn-glycero-3'-phosphate) + H2O = a 1,2-diacyl-sn-glycero-3-phospho-(1'-sn-glycerol) + phosphate</text>
        <dbReference type="Rhea" id="RHEA:33751"/>
        <dbReference type="ChEBI" id="CHEBI:15377"/>
        <dbReference type="ChEBI" id="CHEBI:43474"/>
        <dbReference type="ChEBI" id="CHEBI:60110"/>
        <dbReference type="ChEBI" id="CHEBI:64716"/>
        <dbReference type="EC" id="3.1.3.27"/>
    </reaction>
</comment>
<dbReference type="SUPFAM" id="SSF101307">
    <property type="entry name" value="YutG-like"/>
    <property type="match status" value="1"/>
</dbReference>
<dbReference type="AlphaFoldDB" id="A0A0H2MG51"/>
<comment type="subcellular location">
    <subcellularLocation>
        <location evidence="1">Cell inner membrane</location>
        <topology evidence="1">Multi-pass membrane protein</topology>
    </subcellularLocation>
</comment>
<dbReference type="InterPro" id="IPR036681">
    <property type="entry name" value="PgpA-like_sf"/>
</dbReference>
<dbReference type="PATRIC" id="fig|1489064.4.peg.2618"/>
<proteinExistence type="predicted"/>
<evidence type="ECO:0000313" key="5">
    <source>
        <dbReference type="Proteomes" id="UP000035444"/>
    </source>
</evidence>
<keyword evidence="1" id="KW-0443">Lipid metabolism</keyword>
<organism evidence="4 5">
    <name type="scientific">Kiloniella spongiae</name>
    <dbReference type="NCBI Taxonomy" id="1489064"/>
    <lineage>
        <taxon>Bacteria</taxon>
        <taxon>Pseudomonadati</taxon>
        <taxon>Pseudomonadota</taxon>
        <taxon>Alphaproteobacteria</taxon>
        <taxon>Rhodospirillales</taxon>
        <taxon>Kiloniellaceae</taxon>
        <taxon>Kiloniella</taxon>
    </lineage>
</organism>
<evidence type="ECO:0000259" key="3">
    <source>
        <dbReference type="Pfam" id="PF04608"/>
    </source>
</evidence>
<dbReference type="UniPathway" id="UPA00084">
    <property type="reaction ID" value="UER00504"/>
</dbReference>
<keyword evidence="1" id="KW-0595">Phospholipid degradation</keyword>
<gene>
    <name evidence="4" type="ORF">WH96_06795</name>
</gene>
<dbReference type="GO" id="GO:0046872">
    <property type="term" value="F:metal ion binding"/>
    <property type="evidence" value="ECO:0007669"/>
    <property type="project" value="UniProtKB-KW"/>
</dbReference>
<accession>A0A0H2MG51</accession>
<keyword evidence="1 2" id="KW-0812">Transmembrane</keyword>
<feature type="transmembrane region" description="Helical" evidence="2">
    <location>
        <begin position="6"/>
        <end position="27"/>
    </location>
</feature>
<dbReference type="RefSeq" id="WP_047763427.1">
    <property type="nucleotide sequence ID" value="NZ_LAQL01000004.1"/>
</dbReference>
<keyword evidence="1 2" id="KW-0472">Membrane</keyword>
<dbReference type="STRING" id="1489064.WH96_06795"/>
<comment type="caution">
    <text evidence="4">The sequence shown here is derived from an EMBL/GenBank/DDBJ whole genome shotgun (WGS) entry which is preliminary data.</text>
</comment>
<dbReference type="InterPro" id="IPR026037">
    <property type="entry name" value="PgpA"/>
</dbReference>
<comment type="cofactor">
    <cofactor evidence="1">
        <name>Mg(2+)</name>
        <dbReference type="ChEBI" id="CHEBI:18420"/>
    </cofactor>
</comment>
<evidence type="ECO:0000313" key="4">
    <source>
        <dbReference type="EMBL" id="KLN61348.1"/>
    </source>
</evidence>
<feature type="transmembrane region" description="Helical" evidence="2">
    <location>
        <begin position="39"/>
        <end position="62"/>
    </location>
</feature>
<name>A0A0H2MG51_9PROT</name>
<dbReference type="PANTHER" id="PTHR36305">
    <property type="entry name" value="PHOSPHATIDYLGLYCEROPHOSPHATASE A"/>
    <property type="match status" value="1"/>
</dbReference>
<dbReference type="Pfam" id="PF04608">
    <property type="entry name" value="PgpA"/>
    <property type="match status" value="1"/>
</dbReference>
<keyword evidence="2" id="KW-1133">Transmembrane helix</keyword>
<comment type="function">
    <text evidence="1">Lipid phosphatase which dephosphorylates phosphatidylglycerophosphate (PGP) to phosphatidylglycerol (PG).</text>
</comment>
<sequence length="167" mass="18295">MSQKKLSFFHPISLISTWFGSGLIKFAPGTWGSLAALPFAWVISSYTGPTGLIIASFIAYGVGIWTSGQYSTALGKEDPGAVVIDEVAGQWLALAFVPLSPALFLISFLIFRFFDIVKVFPANWLDKNVKGGLGIMSDDMVAGLYALITFYLLYAFIPYTSELLQRF</sequence>
<reference evidence="4 5" key="1">
    <citation type="submission" date="2015-03" db="EMBL/GenBank/DDBJ databases">
        <title>Genome Sequence of Kiloniella spongiae MEBiC09566, isolated from a marine sponge.</title>
        <authorList>
            <person name="Shao Z."/>
            <person name="Wang L."/>
            <person name="Li X."/>
        </authorList>
    </citation>
    <scope>NUCLEOTIDE SEQUENCE [LARGE SCALE GENOMIC DNA]</scope>
    <source>
        <strain evidence="4 5">MEBiC09566</strain>
    </source>
</reference>
<keyword evidence="1" id="KW-0442">Lipid degradation</keyword>
<keyword evidence="1" id="KW-0479">Metal-binding</keyword>
<evidence type="ECO:0000256" key="2">
    <source>
        <dbReference type="SAM" id="Phobius"/>
    </source>
</evidence>
<dbReference type="Proteomes" id="UP000035444">
    <property type="component" value="Unassembled WGS sequence"/>
</dbReference>
<dbReference type="PIRSF" id="PIRSF006162">
    <property type="entry name" value="PgpA"/>
    <property type="match status" value="1"/>
</dbReference>